<evidence type="ECO:0000256" key="5">
    <source>
        <dbReference type="ARBA" id="ARBA00022618"/>
    </source>
</evidence>
<dbReference type="InterPro" id="IPR011992">
    <property type="entry name" value="EF-hand-dom_pair"/>
</dbReference>
<feature type="domain" description="FIP-RBD" evidence="15">
    <location>
        <begin position="1384"/>
        <end position="1446"/>
    </location>
</feature>
<evidence type="ECO:0000256" key="4">
    <source>
        <dbReference type="ARBA" id="ARBA00022448"/>
    </source>
</evidence>
<evidence type="ECO:0008006" key="18">
    <source>
        <dbReference type="Google" id="ProtNLM"/>
    </source>
</evidence>
<organism evidence="16 17">
    <name type="scientific">Megalops atlanticus</name>
    <name type="common">Tarpon</name>
    <name type="synonym">Clupea gigantea</name>
    <dbReference type="NCBI Taxonomy" id="7932"/>
    <lineage>
        <taxon>Eukaryota</taxon>
        <taxon>Metazoa</taxon>
        <taxon>Chordata</taxon>
        <taxon>Craniata</taxon>
        <taxon>Vertebrata</taxon>
        <taxon>Euteleostomi</taxon>
        <taxon>Actinopterygii</taxon>
        <taxon>Neopterygii</taxon>
        <taxon>Teleostei</taxon>
        <taxon>Elopiformes</taxon>
        <taxon>Megalopidae</taxon>
        <taxon>Megalops</taxon>
    </lineage>
</organism>
<keyword evidence="17" id="KW-1185">Reference proteome</keyword>
<dbReference type="Pfam" id="PF09457">
    <property type="entry name" value="RBD-FIP"/>
    <property type="match status" value="1"/>
</dbReference>
<dbReference type="EMBL" id="JAFDVH010000019">
    <property type="protein sequence ID" value="KAG7459783.1"/>
    <property type="molecule type" value="Genomic_DNA"/>
</dbReference>
<feature type="region of interest" description="Disordered" evidence="13">
    <location>
        <begin position="1029"/>
        <end position="1065"/>
    </location>
</feature>
<evidence type="ECO:0000256" key="13">
    <source>
        <dbReference type="SAM" id="MobiDB-lite"/>
    </source>
</evidence>
<feature type="region of interest" description="Disordered" evidence="13">
    <location>
        <begin position="501"/>
        <end position="630"/>
    </location>
</feature>
<dbReference type="PROSITE" id="PS51511">
    <property type="entry name" value="FIP_RBD"/>
    <property type="match status" value="1"/>
</dbReference>
<keyword evidence="11" id="KW-0131">Cell cycle</keyword>
<dbReference type="GO" id="GO:0032465">
    <property type="term" value="P:regulation of cytokinesis"/>
    <property type="evidence" value="ECO:0007669"/>
    <property type="project" value="TreeGrafter"/>
</dbReference>
<dbReference type="Gene3D" id="1.10.238.10">
    <property type="entry name" value="EF-hand"/>
    <property type="match status" value="1"/>
</dbReference>
<dbReference type="GO" id="GO:0030139">
    <property type="term" value="C:endocytic vesicle"/>
    <property type="evidence" value="ECO:0007669"/>
    <property type="project" value="TreeGrafter"/>
</dbReference>
<feature type="region of interest" description="Disordered" evidence="13">
    <location>
        <begin position="828"/>
        <end position="849"/>
    </location>
</feature>
<feature type="region of interest" description="Disordered" evidence="13">
    <location>
        <begin position="215"/>
        <end position="254"/>
    </location>
</feature>
<dbReference type="CDD" id="cd00051">
    <property type="entry name" value="EFh"/>
    <property type="match status" value="1"/>
</dbReference>
<dbReference type="PANTHER" id="PTHR15726:SF6">
    <property type="entry name" value="RAB11 FAMILY-INTERACTING PROTEIN 3"/>
    <property type="match status" value="1"/>
</dbReference>
<evidence type="ECO:0000256" key="3">
    <source>
        <dbReference type="ARBA" id="ARBA00004654"/>
    </source>
</evidence>
<dbReference type="Pfam" id="PF25450">
    <property type="entry name" value="Rab11-FIP3"/>
    <property type="match status" value="1"/>
</dbReference>
<feature type="compositionally biased region" description="Acidic residues" evidence="13">
    <location>
        <begin position="305"/>
        <end position="314"/>
    </location>
</feature>
<keyword evidence="6" id="KW-0479">Metal-binding</keyword>
<evidence type="ECO:0000256" key="1">
    <source>
        <dbReference type="ARBA" id="ARBA00004214"/>
    </source>
</evidence>
<feature type="compositionally biased region" description="Acidic residues" evidence="13">
    <location>
        <begin position="398"/>
        <end position="410"/>
    </location>
</feature>
<evidence type="ECO:0000256" key="12">
    <source>
        <dbReference type="SAM" id="Coils"/>
    </source>
</evidence>
<feature type="compositionally biased region" description="Low complexity" evidence="13">
    <location>
        <begin position="531"/>
        <end position="556"/>
    </location>
</feature>
<comment type="caution">
    <text evidence="16">The sequence shown here is derived from an EMBL/GenBank/DDBJ whole genome shotgun (WGS) entry which is preliminary data.</text>
</comment>
<keyword evidence="10" id="KW-0472">Membrane</keyword>
<dbReference type="FunFam" id="1.20.5.2440:FF:000001">
    <property type="entry name" value="RAB11 family interacting protein 4"/>
    <property type="match status" value="1"/>
</dbReference>
<evidence type="ECO:0000256" key="11">
    <source>
        <dbReference type="ARBA" id="ARBA00023306"/>
    </source>
</evidence>
<feature type="domain" description="EF-hand" evidence="14">
    <location>
        <begin position="848"/>
        <end position="883"/>
    </location>
</feature>
<dbReference type="PROSITE" id="PS00018">
    <property type="entry name" value="EF_HAND_1"/>
    <property type="match status" value="1"/>
</dbReference>
<dbReference type="InterPro" id="IPR019018">
    <property type="entry name" value="Rab-bd_FIP-RBD"/>
</dbReference>
<dbReference type="GO" id="GO:0055038">
    <property type="term" value="C:recycling endosome membrane"/>
    <property type="evidence" value="ECO:0007669"/>
    <property type="project" value="UniProtKB-SubCell"/>
</dbReference>
<comment type="subcellular location">
    <subcellularLocation>
        <location evidence="2">Cleavage furrow</location>
    </subcellularLocation>
    <subcellularLocation>
        <location evidence="1">Midbody</location>
    </subcellularLocation>
    <subcellularLocation>
        <location evidence="3">Recycling endosome membrane</location>
        <topology evidence="3">Peripheral membrane protein</topology>
    </subcellularLocation>
</comment>
<dbReference type="InterPro" id="IPR002048">
    <property type="entry name" value="EF_hand_dom"/>
</dbReference>
<dbReference type="SMART" id="SM00054">
    <property type="entry name" value="EFh"/>
    <property type="match status" value="2"/>
</dbReference>
<evidence type="ECO:0000256" key="7">
    <source>
        <dbReference type="ARBA" id="ARBA00022753"/>
    </source>
</evidence>
<keyword evidence="5" id="KW-0132">Cell division</keyword>
<keyword evidence="7" id="KW-0967">Endosome</keyword>
<dbReference type="InterPro" id="IPR051977">
    <property type="entry name" value="Rab11-interacting_regulator"/>
</dbReference>
<evidence type="ECO:0000256" key="10">
    <source>
        <dbReference type="ARBA" id="ARBA00023136"/>
    </source>
</evidence>
<proteinExistence type="predicted"/>
<dbReference type="PROSITE" id="PS50222">
    <property type="entry name" value="EF_HAND_2"/>
    <property type="match status" value="1"/>
</dbReference>
<evidence type="ECO:0000259" key="15">
    <source>
        <dbReference type="PROSITE" id="PS51511"/>
    </source>
</evidence>
<keyword evidence="9 12" id="KW-0175">Coiled coil</keyword>
<evidence type="ECO:0000313" key="17">
    <source>
        <dbReference type="Proteomes" id="UP001046870"/>
    </source>
</evidence>
<dbReference type="Gene3D" id="1.20.5.2440">
    <property type="match status" value="1"/>
</dbReference>
<feature type="compositionally biased region" description="Low complexity" evidence="13">
    <location>
        <begin position="515"/>
        <end position="524"/>
    </location>
</feature>
<dbReference type="GO" id="GO:0005509">
    <property type="term" value="F:calcium ion binding"/>
    <property type="evidence" value="ECO:0007669"/>
    <property type="project" value="InterPro"/>
</dbReference>
<dbReference type="InterPro" id="IPR037245">
    <property type="entry name" value="FIP-RBD_C_sf"/>
</dbReference>
<feature type="coiled-coil region" evidence="12">
    <location>
        <begin position="1177"/>
        <end position="1384"/>
    </location>
</feature>
<dbReference type="InterPro" id="IPR018247">
    <property type="entry name" value="EF_Hand_1_Ca_BS"/>
</dbReference>
<dbReference type="GO" id="GO:0032456">
    <property type="term" value="P:endocytic recycling"/>
    <property type="evidence" value="ECO:0007669"/>
    <property type="project" value="TreeGrafter"/>
</dbReference>
<evidence type="ECO:0000313" key="16">
    <source>
        <dbReference type="EMBL" id="KAG7459783.1"/>
    </source>
</evidence>
<evidence type="ECO:0000256" key="2">
    <source>
        <dbReference type="ARBA" id="ARBA00004626"/>
    </source>
</evidence>
<protein>
    <recommendedName>
        <fullName evidence="18">Rab11 family-interacting protein 3</fullName>
    </recommendedName>
</protein>
<dbReference type="GO" id="GO:0051301">
    <property type="term" value="P:cell division"/>
    <property type="evidence" value="ECO:0007669"/>
    <property type="project" value="UniProtKB-KW"/>
</dbReference>
<dbReference type="OrthoDB" id="418358at2759"/>
<feature type="region of interest" description="Disordered" evidence="13">
    <location>
        <begin position="274"/>
        <end position="480"/>
    </location>
</feature>
<dbReference type="InterPro" id="IPR057316">
    <property type="entry name" value="Rab11-FIP3/4_dom"/>
</dbReference>
<evidence type="ECO:0000259" key="14">
    <source>
        <dbReference type="PROSITE" id="PS50222"/>
    </source>
</evidence>
<name>A0A9D3PI79_MEGAT</name>
<feature type="compositionally biased region" description="Low complexity" evidence="13">
    <location>
        <begin position="411"/>
        <end position="436"/>
    </location>
</feature>
<dbReference type="SUPFAM" id="SSF144270">
    <property type="entry name" value="Eferin C-derminal domain-like"/>
    <property type="match status" value="1"/>
</dbReference>
<feature type="compositionally biased region" description="Low complexity" evidence="13">
    <location>
        <begin position="579"/>
        <end position="588"/>
    </location>
</feature>
<keyword evidence="8" id="KW-0106">Calcium</keyword>
<feature type="compositionally biased region" description="Polar residues" evidence="13">
    <location>
        <begin position="237"/>
        <end position="248"/>
    </location>
</feature>
<feature type="compositionally biased region" description="Low complexity" evidence="13">
    <location>
        <begin position="563"/>
        <end position="572"/>
    </location>
</feature>
<feature type="compositionally biased region" description="Low complexity" evidence="13">
    <location>
        <begin position="443"/>
        <end position="452"/>
    </location>
</feature>
<feature type="compositionally biased region" description="Low complexity" evidence="13">
    <location>
        <begin position="459"/>
        <end position="468"/>
    </location>
</feature>
<feature type="compositionally biased region" description="Low complexity" evidence="13">
    <location>
        <begin position="605"/>
        <end position="615"/>
    </location>
</feature>
<evidence type="ECO:0000256" key="6">
    <source>
        <dbReference type="ARBA" id="ARBA00022723"/>
    </source>
</evidence>
<reference evidence="16" key="1">
    <citation type="submission" date="2021-01" db="EMBL/GenBank/DDBJ databases">
        <authorList>
            <person name="Zahm M."/>
            <person name="Roques C."/>
            <person name="Cabau C."/>
            <person name="Klopp C."/>
            <person name="Donnadieu C."/>
            <person name="Jouanno E."/>
            <person name="Lampietro C."/>
            <person name="Louis A."/>
            <person name="Herpin A."/>
            <person name="Echchiki A."/>
            <person name="Berthelot C."/>
            <person name="Parey E."/>
            <person name="Roest-Crollius H."/>
            <person name="Braasch I."/>
            <person name="Postlethwait J."/>
            <person name="Bobe J."/>
            <person name="Montfort J."/>
            <person name="Bouchez O."/>
            <person name="Begum T."/>
            <person name="Mejri S."/>
            <person name="Adams A."/>
            <person name="Chen W.-J."/>
            <person name="Guiguen Y."/>
        </authorList>
    </citation>
    <scope>NUCLEOTIDE SEQUENCE</scope>
    <source>
        <strain evidence="16">YG-15Mar2019-1</strain>
        <tissue evidence="16">Brain</tissue>
    </source>
</reference>
<sequence>MEQVLVSSPTGHSEWELEQNPPLGFLLLDPDKGATLPQGSKESRDSGLHFREAGDELVSLSLDEILQENALCLDNLFRNSRYPSVDQILSWEKETDCPVLQWETHPIPAQDLLHREPAESLNNCDNPDELAQLGSSPCVQVSAGTQDFGGESLSVQENDFHHSAPAVLMNFHSNPGELIDFSDTQSPMQGLANVPETESGLDCSSAYLYLLPPCEASPQHGTEEPPLLSQDKEGGLNPSSQGGESLSPETKDKGLFSEQGRDLLTLSNCILEASPESSVEASPECPVEALPESSAEASPKRSVEDLPESCEETPPDSSVEASPESSVVALPGYSEETSPDSSVEDLPESFVEVLPESCEEISPESFVDALPESSVEASLESSIVALPGHSEETSPDSSVEDLPESCEETSPESCTEISPENSVEPSPESAVEASPESSEETLPESSVVALPESSEEPSPESSIEILQETSEENLPESSVEVLPESSVEVLPESSVVALPESSVVALPESSEELSPESSIEILQETSEENLPESYVEVLPESSVEVFPESSVVALPESSEEPSPESSIEILQETSEENLPESSVEVSPESSEETSSESSIDILPESSGSDLTLSSSAEKSLPSEVKEEEEPVLFPDEISTDCDHCHSFTDNALLISKDVCLSLSEEVPEAGISFETGSLKEVVSEKGEGSFPVPLLHSQPPQPQVCEQPSDGNVLDQSSPDVAQGAGDNALMEDSLNVGLPAEEKGVQLILGQCLTADAMRETLDLKTSEDMLHETAPGLELDGKNGALHINLEFSKDLLCHEQHCSNGQSQDPGSLRTSEQTLGGLSLSEMGMSTSLPMGGSESPREEDLSPLKAVFDALDQDRDGFVQIEEFLQFAKAYGAEQVKDLTRFLDPSGLGVISFGDFYRGITAISNGGSDPQLCDVPFHPREEAAGSAEEYDDYAVFEQNEVTDSAYLGSESTYSECETFTDEDTGTLPHPELHEDVETDSAIDAALHDPEDGGRRLSLGSELNSHSLVTVVGGEEEHFEDFGEGHDSELALDSPAGATEEEGSSASQVQRPSMLLSPSADPFPASFQSFLREEVLDFFCSQCHKQISRLEDLSTRLNFLEMNSTSKRLSSKKVARHLLQSGTMTLDPMDDLSRDILELGDTDLIDKVMFLEKRVSELEKDSAASVEQHTRLRQENLQLVHRANALEEQLKEQEARAEEALQFEVRRQKEALCKLERERGMELENLQSRLQQLDEENAELRSCVPCLRANIERLEEEKRKLQDETEDMTLRLNEELEVRRKVSDKLSHERHKNQKEKECTQELIEDLRKQLEHLQLYKLEAEAKSGRSASAGLQEYQTRTREAELEQEIRRLKQDNRGLKEQNDELNGQIINLSIQGAKNLFAASFSESLAAEINSVSRDELMEAIHKQEEINYRLQDYIDRIIVAIMESNPSILEVK</sequence>
<evidence type="ECO:0000256" key="9">
    <source>
        <dbReference type="ARBA" id="ARBA00023054"/>
    </source>
</evidence>
<feature type="compositionally biased region" description="Low complexity" evidence="13">
    <location>
        <begin position="274"/>
        <end position="288"/>
    </location>
</feature>
<accession>A0A9D3PI79</accession>
<dbReference type="PANTHER" id="PTHR15726">
    <property type="entry name" value="RAB11-FAMILY INTERACTING PROTEIN"/>
    <property type="match status" value="1"/>
</dbReference>
<dbReference type="SUPFAM" id="SSF47473">
    <property type="entry name" value="EF-hand"/>
    <property type="match status" value="1"/>
</dbReference>
<dbReference type="GO" id="GO:0030496">
    <property type="term" value="C:midbody"/>
    <property type="evidence" value="ECO:0007669"/>
    <property type="project" value="UniProtKB-SubCell"/>
</dbReference>
<evidence type="ECO:0000256" key="8">
    <source>
        <dbReference type="ARBA" id="ARBA00022837"/>
    </source>
</evidence>
<gene>
    <name evidence="16" type="ORF">MATL_G00214340</name>
</gene>
<dbReference type="GO" id="GO:0032154">
    <property type="term" value="C:cleavage furrow"/>
    <property type="evidence" value="ECO:0007669"/>
    <property type="project" value="UniProtKB-SubCell"/>
</dbReference>
<dbReference type="Proteomes" id="UP001046870">
    <property type="component" value="Chromosome 19"/>
</dbReference>
<keyword evidence="4" id="KW-0813">Transport</keyword>
<feature type="compositionally biased region" description="Low complexity" evidence="13">
    <location>
        <begin position="315"/>
        <end position="329"/>
    </location>
</feature>